<organism evidence="1 2">
    <name type="scientific">Trichonephila clavata</name>
    <name type="common">Joro spider</name>
    <name type="synonym">Nephila clavata</name>
    <dbReference type="NCBI Taxonomy" id="2740835"/>
    <lineage>
        <taxon>Eukaryota</taxon>
        <taxon>Metazoa</taxon>
        <taxon>Ecdysozoa</taxon>
        <taxon>Arthropoda</taxon>
        <taxon>Chelicerata</taxon>
        <taxon>Arachnida</taxon>
        <taxon>Araneae</taxon>
        <taxon>Araneomorphae</taxon>
        <taxon>Entelegynae</taxon>
        <taxon>Araneoidea</taxon>
        <taxon>Nephilidae</taxon>
        <taxon>Trichonephila</taxon>
    </lineage>
</organism>
<sequence>MESCSNLTRPPSYDTVIGGTQQSLQLVTDHDINMNLDERSLNTENPPPTYEEAVLLINQRPSDQHIIET</sequence>
<comment type="caution">
    <text evidence="1">The sequence shown here is derived from an EMBL/GenBank/DDBJ whole genome shotgun (WGS) entry which is preliminary data.</text>
</comment>
<reference evidence="1" key="1">
    <citation type="submission" date="2020-07" db="EMBL/GenBank/DDBJ databases">
        <title>Multicomponent nature underlies the extraordinary mechanical properties of spider dragline silk.</title>
        <authorList>
            <person name="Kono N."/>
            <person name="Nakamura H."/>
            <person name="Mori M."/>
            <person name="Yoshida Y."/>
            <person name="Ohtoshi R."/>
            <person name="Malay A.D."/>
            <person name="Moran D.A.P."/>
            <person name="Tomita M."/>
            <person name="Numata K."/>
            <person name="Arakawa K."/>
        </authorList>
    </citation>
    <scope>NUCLEOTIDE SEQUENCE</scope>
</reference>
<dbReference type="EMBL" id="BMAO01024896">
    <property type="protein sequence ID" value="GFQ98538.1"/>
    <property type="molecule type" value="Genomic_DNA"/>
</dbReference>
<gene>
    <name evidence="1" type="primary">NCL1_18534</name>
    <name evidence="1" type="ORF">TNCT_425041</name>
</gene>
<dbReference type="OrthoDB" id="6606882at2759"/>
<proteinExistence type="predicted"/>
<protein>
    <submittedName>
        <fullName evidence="1">Uncharacterized protein</fullName>
    </submittedName>
</protein>
<accession>A0A8X6L999</accession>
<keyword evidence="2" id="KW-1185">Reference proteome</keyword>
<evidence type="ECO:0000313" key="2">
    <source>
        <dbReference type="Proteomes" id="UP000887116"/>
    </source>
</evidence>
<dbReference type="Proteomes" id="UP000887116">
    <property type="component" value="Unassembled WGS sequence"/>
</dbReference>
<dbReference type="AlphaFoldDB" id="A0A8X6L999"/>
<evidence type="ECO:0000313" key="1">
    <source>
        <dbReference type="EMBL" id="GFQ98538.1"/>
    </source>
</evidence>
<name>A0A8X6L999_TRICU</name>